<accession>J0P397</accession>
<dbReference type="Proteomes" id="UP000005113">
    <property type="component" value="Unassembled WGS sequence"/>
</dbReference>
<name>J0P397_9BACT</name>
<evidence type="ECO:0000313" key="2">
    <source>
        <dbReference type="Proteomes" id="UP000005113"/>
    </source>
</evidence>
<dbReference type="EMBL" id="JH719942">
    <property type="protein sequence ID" value="EJF54269.1"/>
    <property type="molecule type" value="Genomic_DNA"/>
</dbReference>
<reference evidence="2" key="1">
    <citation type="journal article" date="2012" name="Stand. Genomic Sci.">
        <title>Permanent draft genome sequence of the gliding predator Saprospira grandis strain Sa g1 (= HR1).</title>
        <authorList>
            <person name="Mavromatis K."/>
            <person name="Chertkov O."/>
            <person name="Lapidus A."/>
            <person name="Nolan M."/>
            <person name="Lucas S."/>
            <person name="Tice H."/>
            <person name="Del Rio T.G."/>
            <person name="Cheng J.F."/>
            <person name="Han C."/>
            <person name="Tapia R."/>
            <person name="Bruce D."/>
            <person name="Goodwin L.A."/>
            <person name="Pitluck S."/>
            <person name="Huntemann M."/>
            <person name="Liolios K."/>
            <person name="Pagani I."/>
            <person name="Ivanova N."/>
            <person name="Mikhailova N."/>
            <person name="Pati A."/>
            <person name="Chen A."/>
            <person name="Palaniappan K."/>
            <person name="Land M."/>
            <person name="Brambilla E.M."/>
            <person name="Rohde M."/>
            <person name="Spring S."/>
            <person name="Goker M."/>
            <person name="Detter J.C."/>
            <person name="Bristow J."/>
            <person name="Eisen J.A."/>
            <person name="Markowitz V."/>
            <person name="Hugenholtz P."/>
            <person name="Kyrpides N.C."/>
            <person name="Klenk H.P."/>
            <person name="Woyke T."/>
        </authorList>
    </citation>
    <scope>NUCLEOTIDE SEQUENCE [LARGE SCALE GENOMIC DNA]</scope>
    <source>
        <strain evidence="2">DSM 2844</strain>
    </source>
</reference>
<gene>
    <name evidence="1" type="ORF">SapgrDRAFT_2613</name>
</gene>
<dbReference type="HOGENOM" id="CLU_3173041_0_0_10"/>
<sequence length="47" mass="5157">MDKGQHFLFLRDEPRRGECYVGRFGLLGPKEPRPQAGAVDLGGSGLK</sequence>
<protein>
    <submittedName>
        <fullName evidence="1">Uncharacterized protein</fullName>
    </submittedName>
</protein>
<evidence type="ECO:0000313" key="1">
    <source>
        <dbReference type="EMBL" id="EJF54269.1"/>
    </source>
</evidence>
<proteinExistence type="predicted"/>
<dbReference type="AlphaFoldDB" id="J0P397"/>
<organism evidence="1 2">
    <name type="scientific">Saprospira grandis DSM 2844</name>
    <dbReference type="NCBI Taxonomy" id="694433"/>
    <lineage>
        <taxon>Bacteria</taxon>
        <taxon>Pseudomonadati</taxon>
        <taxon>Bacteroidota</taxon>
        <taxon>Saprospiria</taxon>
        <taxon>Saprospirales</taxon>
        <taxon>Saprospiraceae</taxon>
        <taxon>Saprospira</taxon>
    </lineage>
</organism>